<sequence length="86" mass="9131">MADNDEQATDVLDVIIELTAEEADVAPELITSDSRFADDDLAIDSLGLLTIATQVEERLGVTLDDALIPALPTVGALAEHVMARRA</sequence>
<dbReference type="RefSeq" id="WP_073453402.1">
    <property type="nucleotide sequence ID" value="NZ_FQYL01000009.1"/>
</dbReference>
<evidence type="ECO:0000313" key="3">
    <source>
        <dbReference type="Proteomes" id="UP000184390"/>
    </source>
</evidence>
<name>A0ABY1IDW3_9ACTO</name>
<dbReference type="InterPro" id="IPR036736">
    <property type="entry name" value="ACP-like_sf"/>
</dbReference>
<feature type="domain" description="Carrier" evidence="1">
    <location>
        <begin position="9"/>
        <end position="85"/>
    </location>
</feature>
<dbReference type="SUPFAM" id="SSF47336">
    <property type="entry name" value="ACP-like"/>
    <property type="match status" value="1"/>
</dbReference>
<proteinExistence type="predicted"/>
<dbReference type="EMBL" id="FQYL01000009">
    <property type="protein sequence ID" value="SHJ03361.1"/>
    <property type="molecule type" value="Genomic_DNA"/>
</dbReference>
<gene>
    <name evidence="2" type="ORF">SAMN05216246_10943</name>
</gene>
<reference evidence="2 3" key="1">
    <citation type="submission" date="2016-11" db="EMBL/GenBank/DDBJ databases">
        <authorList>
            <person name="Varghese N."/>
            <person name="Submissions S."/>
        </authorList>
    </citation>
    <scope>NUCLEOTIDE SEQUENCE [LARGE SCALE GENOMIC DNA]</scope>
    <source>
        <strain evidence="2 3">PA</strain>
    </source>
</reference>
<accession>A0ABY1IDW3</accession>
<dbReference type="Gene3D" id="1.10.1200.10">
    <property type="entry name" value="ACP-like"/>
    <property type="match status" value="1"/>
</dbReference>
<dbReference type="InterPro" id="IPR009081">
    <property type="entry name" value="PP-bd_ACP"/>
</dbReference>
<dbReference type="PROSITE" id="PS50075">
    <property type="entry name" value="CARRIER"/>
    <property type="match status" value="1"/>
</dbReference>
<dbReference type="Proteomes" id="UP000184390">
    <property type="component" value="Unassembled WGS sequence"/>
</dbReference>
<evidence type="ECO:0000259" key="1">
    <source>
        <dbReference type="PROSITE" id="PS50075"/>
    </source>
</evidence>
<dbReference type="Pfam" id="PF00550">
    <property type="entry name" value="PP-binding"/>
    <property type="match status" value="1"/>
</dbReference>
<evidence type="ECO:0000313" key="2">
    <source>
        <dbReference type="EMBL" id="SHJ03361.1"/>
    </source>
</evidence>
<protein>
    <submittedName>
        <fullName evidence="2">Acyl carrier protein</fullName>
    </submittedName>
</protein>
<comment type="caution">
    <text evidence="2">The sequence shown here is derived from an EMBL/GenBank/DDBJ whole genome shotgun (WGS) entry which is preliminary data.</text>
</comment>
<organism evidence="2 3">
    <name type="scientific">Actinomyces denticolens</name>
    <dbReference type="NCBI Taxonomy" id="52767"/>
    <lineage>
        <taxon>Bacteria</taxon>
        <taxon>Bacillati</taxon>
        <taxon>Actinomycetota</taxon>
        <taxon>Actinomycetes</taxon>
        <taxon>Actinomycetales</taxon>
        <taxon>Actinomycetaceae</taxon>
        <taxon>Actinomyces</taxon>
    </lineage>
</organism>
<keyword evidence="3" id="KW-1185">Reference proteome</keyword>